<evidence type="ECO:0000313" key="2">
    <source>
        <dbReference type="EMBL" id="HIY60179.1"/>
    </source>
</evidence>
<sequence>MHQLWKLIGIIVFSIAVGMLLTLLIANRLAGLIVAALLLVAGYNMVFCDK</sequence>
<accession>A0A9D1YNU5</accession>
<keyword evidence="1" id="KW-0472">Membrane</keyword>
<dbReference type="Proteomes" id="UP000824007">
    <property type="component" value="Unassembled WGS sequence"/>
</dbReference>
<keyword evidence="1" id="KW-0812">Transmembrane</keyword>
<feature type="transmembrane region" description="Helical" evidence="1">
    <location>
        <begin position="32"/>
        <end position="48"/>
    </location>
</feature>
<dbReference type="EMBL" id="DXDD01000074">
    <property type="protein sequence ID" value="HIY60179.1"/>
    <property type="molecule type" value="Genomic_DNA"/>
</dbReference>
<evidence type="ECO:0000313" key="3">
    <source>
        <dbReference type="Proteomes" id="UP000824007"/>
    </source>
</evidence>
<name>A0A9D1YNU5_9FIRM</name>
<dbReference type="AlphaFoldDB" id="A0A9D1YNU5"/>
<gene>
    <name evidence="2" type="ORF">H9831_05795</name>
</gene>
<reference evidence="2" key="1">
    <citation type="journal article" date="2021" name="PeerJ">
        <title>Extensive microbial diversity within the chicken gut microbiome revealed by metagenomics and culture.</title>
        <authorList>
            <person name="Gilroy R."/>
            <person name="Ravi A."/>
            <person name="Getino M."/>
            <person name="Pursley I."/>
            <person name="Horton D.L."/>
            <person name="Alikhan N.F."/>
            <person name="Baker D."/>
            <person name="Gharbi K."/>
            <person name="Hall N."/>
            <person name="Watson M."/>
            <person name="Adriaenssens E.M."/>
            <person name="Foster-Nyarko E."/>
            <person name="Jarju S."/>
            <person name="Secka A."/>
            <person name="Antonio M."/>
            <person name="Oren A."/>
            <person name="Chaudhuri R.R."/>
            <person name="La Ragione R."/>
            <person name="Hildebrand F."/>
            <person name="Pallen M.J."/>
        </authorList>
    </citation>
    <scope>NUCLEOTIDE SEQUENCE</scope>
    <source>
        <strain evidence="2">ChiSxjej3B15-24422</strain>
    </source>
</reference>
<evidence type="ECO:0000256" key="1">
    <source>
        <dbReference type="SAM" id="Phobius"/>
    </source>
</evidence>
<reference evidence="2" key="2">
    <citation type="submission" date="2021-04" db="EMBL/GenBank/DDBJ databases">
        <authorList>
            <person name="Gilroy R."/>
        </authorList>
    </citation>
    <scope>NUCLEOTIDE SEQUENCE</scope>
    <source>
        <strain evidence="2">ChiSxjej3B15-24422</strain>
    </source>
</reference>
<protein>
    <recommendedName>
        <fullName evidence="4">DUF2892 domain-containing protein</fullName>
    </recommendedName>
</protein>
<feature type="transmembrane region" description="Helical" evidence="1">
    <location>
        <begin position="7"/>
        <end position="26"/>
    </location>
</feature>
<proteinExistence type="predicted"/>
<evidence type="ECO:0008006" key="4">
    <source>
        <dbReference type="Google" id="ProtNLM"/>
    </source>
</evidence>
<comment type="caution">
    <text evidence="2">The sequence shown here is derived from an EMBL/GenBank/DDBJ whole genome shotgun (WGS) entry which is preliminary data.</text>
</comment>
<keyword evidence="1" id="KW-1133">Transmembrane helix</keyword>
<organism evidence="2 3">
    <name type="scientific">Candidatus Eisenbergiella pullistercoris</name>
    <dbReference type="NCBI Taxonomy" id="2838555"/>
    <lineage>
        <taxon>Bacteria</taxon>
        <taxon>Bacillati</taxon>
        <taxon>Bacillota</taxon>
        <taxon>Clostridia</taxon>
        <taxon>Lachnospirales</taxon>
        <taxon>Lachnospiraceae</taxon>
        <taxon>Eisenbergiella</taxon>
    </lineage>
</organism>